<dbReference type="EMBL" id="JAQSIP010000003">
    <property type="protein sequence ID" value="MDD0838583.1"/>
    <property type="molecule type" value="Genomic_DNA"/>
</dbReference>
<protein>
    <submittedName>
        <fullName evidence="3">ABC transporter substrate-binding protein</fullName>
    </submittedName>
</protein>
<evidence type="ECO:0000259" key="2">
    <source>
        <dbReference type="PROSITE" id="PS50983"/>
    </source>
</evidence>
<proteinExistence type="predicted"/>
<name>A0ABT5N0N3_9BURK</name>
<feature type="domain" description="Fe/B12 periplasmic-binding" evidence="2">
    <location>
        <begin position="51"/>
        <end position="306"/>
    </location>
</feature>
<dbReference type="RefSeq" id="WP_273950534.1">
    <property type="nucleotide sequence ID" value="NZ_JAQSIP010000003.1"/>
</dbReference>
<dbReference type="InterPro" id="IPR050902">
    <property type="entry name" value="ABC_Transporter_SBP"/>
</dbReference>
<dbReference type="Proteomes" id="UP001528673">
    <property type="component" value="Unassembled WGS sequence"/>
</dbReference>
<gene>
    <name evidence="3" type="ORF">PSQ40_08365</name>
</gene>
<feature type="region of interest" description="Disordered" evidence="1">
    <location>
        <begin position="1"/>
        <end position="21"/>
    </location>
</feature>
<dbReference type="Gene3D" id="3.40.50.1980">
    <property type="entry name" value="Nitrogenase molybdenum iron protein domain"/>
    <property type="match status" value="2"/>
</dbReference>
<evidence type="ECO:0000313" key="4">
    <source>
        <dbReference type="Proteomes" id="UP001528673"/>
    </source>
</evidence>
<reference evidence="3 4" key="1">
    <citation type="submission" date="2023-02" db="EMBL/GenBank/DDBJ databases">
        <title>Bacterial whole genomic sequence of Curvibacter sp. HBC61.</title>
        <authorList>
            <person name="Le V."/>
            <person name="Ko S.-R."/>
            <person name="Ahn C.-Y."/>
            <person name="Oh H.-M."/>
        </authorList>
    </citation>
    <scope>NUCLEOTIDE SEQUENCE [LARGE SCALE GENOMIC DNA]</scope>
    <source>
        <strain evidence="3 4">HBC61</strain>
    </source>
</reference>
<dbReference type="PROSITE" id="PS50983">
    <property type="entry name" value="FE_B12_PBP"/>
    <property type="match status" value="1"/>
</dbReference>
<evidence type="ECO:0000313" key="3">
    <source>
        <dbReference type="EMBL" id="MDD0838583.1"/>
    </source>
</evidence>
<comment type="caution">
    <text evidence="3">The sequence shown here is derived from an EMBL/GenBank/DDBJ whole genome shotgun (WGS) entry which is preliminary data.</text>
</comment>
<accession>A0ABT5N0N3</accession>
<sequence>MSRAPERTLPGPTDAGSGPGRALVSRRRCLAWGAGAWAGAVSGGAQAAPARLVTLGGALTEVVYALSAQGQLVGSDTTSTYPDAALRTAKVGYLRQLSAEGLLSLRPEVVLGTSEAGPPAVLDQVRQAGVRVELVPVVHQWREVRAKVELVGQVTGRAAAASALWQRLEAEWAQLGRLVARRAGQPAPRALFVLAHAGAPQVAGRSTAADAVLGYAGATNVMTGFEGYRPLNAEALAAAAPEVLVTTQQGLEAQGGIDRFWQRPEWAVTPAFARRRLVTLEASHLLGFGPRLPSAVLALHQGLVNA</sequence>
<keyword evidence="4" id="KW-1185">Reference proteome</keyword>
<dbReference type="PANTHER" id="PTHR30535:SF4">
    <property type="entry name" value="HEMIN-BINDING PERIPLASMIC PROTEIN HMUT"/>
    <property type="match status" value="1"/>
</dbReference>
<dbReference type="InterPro" id="IPR002491">
    <property type="entry name" value="ABC_transptr_periplasmic_BD"/>
</dbReference>
<dbReference type="PANTHER" id="PTHR30535">
    <property type="entry name" value="VITAMIN B12-BINDING PROTEIN"/>
    <property type="match status" value="1"/>
</dbReference>
<dbReference type="PROSITE" id="PS51318">
    <property type="entry name" value="TAT"/>
    <property type="match status" value="1"/>
</dbReference>
<dbReference type="Pfam" id="PF01497">
    <property type="entry name" value="Peripla_BP_2"/>
    <property type="match status" value="1"/>
</dbReference>
<dbReference type="SUPFAM" id="SSF53807">
    <property type="entry name" value="Helical backbone' metal receptor"/>
    <property type="match status" value="1"/>
</dbReference>
<organism evidence="3 4">
    <name type="scientific">Curvibacter cyanobacteriorum</name>
    <dbReference type="NCBI Taxonomy" id="3026422"/>
    <lineage>
        <taxon>Bacteria</taxon>
        <taxon>Pseudomonadati</taxon>
        <taxon>Pseudomonadota</taxon>
        <taxon>Betaproteobacteria</taxon>
        <taxon>Burkholderiales</taxon>
        <taxon>Comamonadaceae</taxon>
        <taxon>Curvibacter</taxon>
    </lineage>
</organism>
<dbReference type="InterPro" id="IPR006311">
    <property type="entry name" value="TAT_signal"/>
</dbReference>
<evidence type="ECO:0000256" key="1">
    <source>
        <dbReference type="SAM" id="MobiDB-lite"/>
    </source>
</evidence>